<evidence type="ECO:0000256" key="11">
    <source>
        <dbReference type="ARBA" id="ARBA00023146"/>
    </source>
</evidence>
<evidence type="ECO:0000256" key="9">
    <source>
        <dbReference type="ARBA" id="ARBA00022842"/>
    </source>
</evidence>
<dbReference type="HAMAP" id="MF_00281">
    <property type="entry name" value="Phe_tRNA_synth_alpha1"/>
    <property type="match status" value="1"/>
</dbReference>
<dbReference type="KEGG" id="ttr:Tter_0770"/>
<keyword evidence="6 13" id="KW-0479">Metal-binding</keyword>
<comment type="subunit">
    <text evidence="3 13">Tetramer of two alpha and two beta subunits.</text>
</comment>
<evidence type="ECO:0000259" key="14">
    <source>
        <dbReference type="PROSITE" id="PS50862"/>
    </source>
</evidence>
<keyword evidence="10 13" id="KW-0648">Protein biosynthesis</keyword>
<dbReference type="Proteomes" id="UP000000323">
    <property type="component" value="Chromosome 1"/>
</dbReference>
<evidence type="ECO:0000256" key="7">
    <source>
        <dbReference type="ARBA" id="ARBA00022741"/>
    </source>
</evidence>
<evidence type="ECO:0000256" key="8">
    <source>
        <dbReference type="ARBA" id="ARBA00022840"/>
    </source>
</evidence>
<reference evidence="16" key="1">
    <citation type="journal article" date="2010" name="Stand. Genomic Sci.">
        <title>Complete genome sequence of 'Thermobaculum terrenum' type strain (YNP1).</title>
        <authorList>
            <person name="Kiss H."/>
            <person name="Cleland D."/>
            <person name="Lapidus A."/>
            <person name="Lucas S."/>
            <person name="Glavina Del Rio T."/>
            <person name="Nolan M."/>
            <person name="Tice H."/>
            <person name="Han C."/>
            <person name="Goodwin L."/>
            <person name="Pitluck S."/>
            <person name="Liolios K."/>
            <person name="Ivanova N."/>
            <person name="Mavromatis K."/>
            <person name="Ovchinnikova G."/>
            <person name="Pati A."/>
            <person name="Chen A."/>
            <person name="Palaniappan K."/>
            <person name="Land M."/>
            <person name="Hauser L."/>
            <person name="Chang Y."/>
            <person name="Jeffries C."/>
            <person name="Lu M."/>
            <person name="Brettin T."/>
            <person name="Detter J."/>
            <person name="Goker M."/>
            <person name="Tindall B."/>
            <person name="Beck B."/>
            <person name="McDermott T."/>
            <person name="Woyke T."/>
            <person name="Bristow J."/>
            <person name="Eisen J."/>
            <person name="Markowitz V."/>
            <person name="Hugenholtz P."/>
            <person name="Kyrpides N."/>
            <person name="Klenk H."/>
            <person name="Cheng J."/>
        </authorList>
    </citation>
    <scope>NUCLEOTIDE SEQUENCE [LARGE SCALE GENOMIC DNA]</scope>
    <source>
        <strain evidence="16">ATCC BAA-798 / YNP1</strain>
    </source>
</reference>
<evidence type="ECO:0000313" key="15">
    <source>
        <dbReference type="EMBL" id="ACZ41687.1"/>
    </source>
</evidence>
<dbReference type="InterPro" id="IPR010978">
    <property type="entry name" value="tRNA-bd_arm"/>
</dbReference>
<dbReference type="SUPFAM" id="SSF55681">
    <property type="entry name" value="Class II aaRS and biotin synthetases"/>
    <property type="match status" value="1"/>
</dbReference>
<sequence>MSLTEDITNLREQALNELGSISDERSLENWRVTFLARRGRLADIISRIPSLPVEERPAIGKMANALKAELQQLYESKLSDIRRSAISQVDVTLPGIPPMVGGLHITRQTIYEMVRIFGEMGFSVYEGNEVETDEYNFSLLNIPQEHPARDMWDTIYIDDKLLLATHTSPGQIHVMRKYCPQPIRFVLPGKVHRYEAVSARRESMFYQLEGLAIGEGITLATLKGTFENFARQLFGPNRKLRFRGSYFPFTEPSVEIDITCSCLGKGCILCKGSGWLEIAGGGMVHPVVLRNGGYDPSKVSGFAFGFGVERSVMPRFGIDDIRLFYGNDLRFLRQFS</sequence>
<comment type="subcellular location">
    <subcellularLocation>
        <location evidence="1 13">Cytoplasm</location>
    </subcellularLocation>
</comment>
<comment type="similarity">
    <text evidence="2 13">Belongs to the class-II aminoacyl-tRNA synthetase family. Phe-tRNA synthetase alpha subunit type 1 subfamily.</text>
</comment>
<dbReference type="PANTHER" id="PTHR11538:SF41">
    <property type="entry name" value="PHENYLALANINE--TRNA LIGASE, MITOCHONDRIAL"/>
    <property type="match status" value="1"/>
</dbReference>
<dbReference type="CDD" id="cd00496">
    <property type="entry name" value="PheRS_alpha_core"/>
    <property type="match status" value="1"/>
</dbReference>
<evidence type="ECO:0000256" key="6">
    <source>
        <dbReference type="ARBA" id="ARBA00022723"/>
    </source>
</evidence>
<dbReference type="InterPro" id="IPR004188">
    <property type="entry name" value="Phe-tRNA_ligase_II_N"/>
</dbReference>
<comment type="cofactor">
    <cofactor evidence="13">
        <name>Mg(2+)</name>
        <dbReference type="ChEBI" id="CHEBI:18420"/>
    </cofactor>
    <text evidence="13">Binds 2 magnesium ions per tetramer.</text>
</comment>
<dbReference type="GO" id="GO:0000287">
    <property type="term" value="F:magnesium ion binding"/>
    <property type="evidence" value="ECO:0007669"/>
    <property type="project" value="UniProtKB-UniRule"/>
</dbReference>
<dbReference type="eggNOG" id="COG0016">
    <property type="taxonomic scope" value="Bacteria"/>
</dbReference>
<organism evidence="15 16">
    <name type="scientific">Thermobaculum terrenum (strain ATCC BAA-798 / CCMEE 7001 / YNP1)</name>
    <dbReference type="NCBI Taxonomy" id="525904"/>
    <lineage>
        <taxon>Bacteria</taxon>
        <taxon>Bacillati</taxon>
        <taxon>Chloroflexota</taxon>
        <taxon>Chloroflexia</taxon>
        <taxon>Candidatus Thermobaculales</taxon>
        <taxon>Candidatus Thermobaculaceae</taxon>
        <taxon>Thermobaculum</taxon>
    </lineage>
</organism>
<dbReference type="InterPro" id="IPR004529">
    <property type="entry name" value="Phe-tRNA-synth_IIc_asu"/>
</dbReference>
<dbReference type="GO" id="GO:0005524">
    <property type="term" value="F:ATP binding"/>
    <property type="evidence" value="ECO:0007669"/>
    <property type="project" value="UniProtKB-UniRule"/>
</dbReference>
<keyword evidence="9 13" id="KW-0460">Magnesium</keyword>
<dbReference type="InterPro" id="IPR002319">
    <property type="entry name" value="Phenylalanyl-tRNA_Synthase"/>
</dbReference>
<proteinExistence type="inferred from homology"/>
<evidence type="ECO:0000256" key="13">
    <source>
        <dbReference type="HAMAP-Rule" id="MF_00281"/>
    </source>
</evidence>
<evidence type="ECO:0000256" key="5">
    <source>
        <dbReference type="ARBA" id="ARBA00022598"/>
    </source>
</evidence>
<accession>D1CFI1</accession>
<dbReference type="OrthoDB" id="9800719at2"/>
<dbReference type="GO" id="GO:0005737">
    <property type="term" value="C:cytoplasm"/>
    <property type="evidence" value="ECO:0007669"/>
    <property type="project" value="UniProtKB-SubCell"/>
</dbReference>
<dbReference type="GO" id="GO:0004826">
    <property type="term" value="F:phenylalanine-tRNA ligase activity"/>
    <property type="evidence" value="ECO:0007669"/>
    <property type="project" value="UniProtKB-UniRule"/>
</dbReference>
<gene>
    <name evidence="13" type="primary">pheS</name>
    <name evidence="15" type="ordered locus">Tter_0770</name>
</gene>
<dbReference type="SUPFAM" id="SSF46589">
    <property type="entry name" value="tRNA-binding arm"/>
    <property type="match status" value="1"/>
</dbReference>
<dbReference type="RefSeq" id="WP_012874722.1">
    <property type="nucleotide sequence ID" value="NC_013525.1"/>
</dbReference>
<dbReference type="NCBIfam" id="TIGR00468">
    <property type="entry name" value="pheS"/>
    <property type="match status" value="1"/>
</dbReference>
<dbReference type="EMBL" id="CP001825">
    <property type="protein sequence ID" value="ACZ41687.1"/>
    <property type="molecule type" value="Genomic_DNA"/>
</dbReference>
<dbReference type="Pfam" id="PF02912">
    <property type="entry name" value="Phe_tRNA-synt_N"/>
    <property type="match status" value="1"/>
</dbReference>
<dbReference type="InterPro" id="IPR022911">
    <property type="entry name" value="Phe_tRNA_ligase_alpha1_bac"/>
</dbReference>
<keyword evidence="5 13" id="KW-0436">Ligase</keyword>
<dbReference type="InterPro" id="IPR006195">
    <property type="entry name" value="aa-tRNA-synth_II"/>
</dbReference>
<keyword evidence="4 13" id="KW-0963">Cytoplasm</keyword>
<feature type="binding site" evidence="13">
    <location>
        <position position="251"/>
    </location>
    <ligand>
        <name>Mg(2+)</name>
        <dbReference type="ChEBI" id="CHEBI:18420"/>
        <note>shared with beta subunit</note>
    </ligand>
</feature>
<evidence type="ECO:0000256" key="3">
    <source>
        <dbReference type="ARBA" id="ARBA00011209"/>
    </source>
</evidence>
<comment type="catalytic activity">
    <reaction evidence="12 13">
        <text>tRNA(Phe) + L-phenylalanine + ATP = L-phenylalanyl-tRNA(Phe) + AMP + diphosphate + H(+)</text>
        <dbReference type="Rhea" id="RHEA:19413"/>
        <dbReference type="Rhea" id="RHEA-COMP:9668"/>
        <dbReference type="Rhea" id="RHEA-COMP:9699"/>
        <dbReference type="ChEBI" id="CHEBI:15378"/>
        <dbReference type="ChEBI" id="CHEBI:30616"/>
        <dbReference type="ChEBI" id="CHEBI:33019"/>
        <dbReference type="ChEBI" id="CHEBI:58095"/>
        <dbReference type="ChEBI" id="CHEBI:78442"/>
        <dbReference type="ChEBI" id="CHEBI:78531"/>
        <dbReference type="ChEBI" id="CHEBI:456215"/>
        <dbReference type="EC" id="6.1.1.20"/>
    </reaction>
</comment>
<dbReference type="EC" id="6.1.1.20" evidence="13"/>
<keyword evidence="11 13" id="KW-0030">Aminoacyl-tRNA synthetase</keyword>
<evidence type="ECO:0000256" key="10">
    <source>
        <dbReference type="ARBA" id="ARBA00022917"/>
    </source>
</evidence>
<dbReference type="Pfam" id="PF01409">
    <property type="entry name" value="tRNA-synt_2d"/>
    <property type="match status" value="1"/>
</dbReference>
<dbReference type="InterPro" id="IPR045864">
    <property type="entry name" value="aa-tRNA-synth_II/BPL/LPL"/>
</dbReference>
<evidence type="ECO:0000256" key="12">
    <source>
        <dbReference type="ARBA" id="ARBA00049255"/>
    </source>
</evidence>
<evidence type="ECO:0000256" key="1">
    <source>
        <dbReference type="ARBA" id="ARBA00004496"/>
    </source>
</evidence>
<dbReference type="PANTHER" id="PTHR11538">
    <property type="entry name" value="PHENYLALANYL-TRNA SYNTHETASE"/>
    <property type="match status" value="1"/>
</dbReference>
<evidence type="ECO:0000256" key="2">
    <source>
        <dbReference type="ARBA" id="ARBA00010207"/>
    </source>
</evidence>
<dbReference type="STRING" id="525904.Tter_0770"/>
<keyword evidence="7 13" id="KW-0547">Nucleotide-binding</keyword>
<name>D1CFI1_THET1</name>
<dbReference type="PROSITE" id="PS50862">
    <property type="entry name" value="AA_TRNA_LIGASE_II"/>
    <property type="match status" value="1"/>
</dbReference>
<evidence type="ECO:0000256" key="4">
    <source>
        <dbReference type="ARBA" id="ARBA00022490"/>
    </source>
</evidence>
<evidence type="ECO:0000313" key="16">
    <source>
        <dbReference type="Proteomes" id="UP000000323"/>
    </source>
</evidence>
<protein>
    <recommendedName>
        <fullName evidence="13">Phenylalanine--tRNA ligase alpha subunit</fullName>
        <ecNumber evidence="13">6.1.1.20</ecNumber>
    </recommendedName>
    <alternativeName>
        <fullName evidence="13">Phenylalanyl-tRNA synthetase alpha subunit</fullName>
        <shortName evidence="13">PheRS</shortName>
    </alternativeName>
</protein>
<dbReference type="AlphaFoldDB" id="D1CFI1"/>
<dbReference type="HOGENOM" id="CLU_025086_0_1_0"/>
<keyword evidence="8 13" id="KW-0067">ATP-binding</keyword>
<dbReference type="Gene3D" id="3.30.930.10">
    <property type="entry name" value="Bira Bifunctional Protein, Domain 2"/>
    <property type="match status" value="1"/>
</dbReference>
<keyword evidence="16" id="KW-1185">Reference proteome</keyword>
<dbReference type="GO" id="GO:0000049">
    <property type="term" value="F:tRNA binding"/>
    <property type="evidence" value="ECO:0007669"/>
    <property type="project" value="InterPro"/>
</dbReference>
<dbReference type="GO" id="GO:0006432">
    <property type="term" value="P:phenylalanyl-tRNA aminoacylation"/>
    <property type="evidence" value="ECO:0007669"/>
    <property type="project" value="UniProtKB-UniRule"/>
</dbReference>
<feature type="domain" description="Aminoacyl-transfer RNA synthetases class-II family profile" evidence="14">
    <location>
        <begin position="182"/>
        <end position="313"/>
    </location>
</feature>